<reference evidence="3 4" key="1">
    <citation type="journal article" date="2005" name="Genome Res.">
        <title>Living with two extremes: conclusions from the genome sequence of Natronomonas pharaonis.</title>
        <authorList>
            <person name="Falb M."/>
            <person name="Pfeiffer F."/>
            <person name="Palm P."/>
            <person name="Rodewald K."/>
            <person name="Hickmann V."/>
            <person name="Tittor J."/>
            <person name="Oesterhelt D."/>
        </authorList>
    </citation>
    <scope>NUCLEOTIDE SEQUENCE [LARGE SCALE GENOMIC DNA]</scope>
    <source>
        <strain evidence="4">ATCC 35678 / DSM 2160 / CIP 103997 / JCM 8858 / NBRC 14720 / NCIMB 2260 / Gabara</strain>
    </source>
</reference>
<dbReference type="AlphaFoldDB" id="A0A1U7EW28"/>
<feature type="domain" description="Transcription regulator PadR N-terminal" evidence="2">
    <location>
        <begin position="33"/>
        <end position="101"/>
    </location>
</feature>
<keyword evidence="4" id="KW-1185">Reference proteome</keyword>
<dbReference type="InterPro" id="IPR005149">
    <property type="entry name" value="Tscrpt_reg_PadR_N"/>
</dbReference>
<dbReference type="GeneID" id="3701424"/>
<evidence type="ECO:0000313" key="4">
    <source>
        <dbReference type="Proteomes" id="UP000002698"/>
    </source>
</evidence>
<evidence type="ECO:0000256" key="1">
    <source>
        <dbReference type="SAM" id="MobiDB-lite"/>
    </source>
</evidence>
<evidence type="ECO:0000313" key="3">
    <source>
        <dbReference type="EMBL" id="CAI49274.1"/>
    </source>
</evidence>
<dbReference type="OrthoDB" id="262522at2157"/>
<proteinExistence type="predicted"/>
<dbReference type="Gene3D" id="1.10.10.10">
    <property type="entry name" value="Winged helix-like DNA-binding domain superfamily/Winged helix DNA-binding domain"/>
    <property type="match status" value="1"/>
</dbReference>
<dbReference type="RefSeq" id="WP_011322900.1">
    <property type="nucleotide sequence ID" value="NC_007426.1"/>
</dbReference>
<evidence type="ECO:0000259" key="2">
    <source>
        <dbReference type="Pfam" id="PF03551"/>
    </source>
</evidence>
<dbReference type="Proteomes" id="UP000002698">
    <property type="component" value="Chromosome"/>
</dbReference>
<dbReference type="EMBL" id="CR936257">
    <property type="protein sequence ID" value="CAI49274.1"/>
    <property type="molecule type" value="Genomic_DNA"/>
</dbReference>
<dbReference type="HOGENOM" id="CLU_151709_0_0_2"/>
<name>A0A1U7EW28_NATPD</name>
<sequence length="118" mass="12756">MGSETTAGEARTDTDALPNKKPADLSKFQLRILAVLADAGDAPKGVTVKRRLQEYYSSDVNPGQLYPNLNELVETGFVAKGQKDKRTNAYEITNDGQQALTSEVKWLAARTAGVAEEA</sequence>
<accession>A0A1U7EW28</accession>
<dbReference type="KEGG" id="nph:NP_2366A"/>
<gene>
    <name evidence="3" type="ordered locus">NP_2366A</name>
</gene>
<organism evidence="3 4">
    <name type="scientific">Natronomonas pharaonis (strain ATCC 35678 / DSM 2160 / CIP 103997 / JCM 8858 / NBRC 14720 / NCIMB 2260 / Gabara)</name>
    <name type="common">Halobacterium pharaonis</name>
    <dbReference type="NCBI Taxonomy" id="348780"/>
    <lineage>
        <taxon>Archaea</taxon>
        <taxon>Methanobacteriati</taxon>
        <taxon>Methanobacteriota</taxon>
        <taxon>Stenosarchaea group</taxon>
        <taxon>Halobacteria</taxon>
        <taxon>Halobacteriales</taxon>
        <taxon>Natronomonadaceae</taxon>
        <taxon>Natronomonas</taxon>
    </lineage>
</organism>
<protein>
    <submittedName>
        <fullName evidence="3">PadR family transcription regulator</fullName>
    </submittedName>
</protein>
<feature type="region of interest" description="Disordered" evidence="1">
    <location>
        <begin position="1"/>
        <end position="21"/>
    </location>
</feature>
<dbReference type="InterPro" id="IPR036390">
    <property type="entry name" value="WH_DNA-bd_sf"/>
</dbReference>
<dbReference type="STRING" id="348780.NP_2366A"/>
<dbReference type="EnsemblBacteria" id="CAI49274">
    <property type="protein sequence ID" value="CAI49274"/>
    <property type="gene ID" value="NP_2366A"/>
</dbReference>
<dbReference type="SUPFAM" id="SSF46785">
    <property type="entry name" value="Winged helix' DNA-binding domain"/>
    <property type="match status" value="1"/>
</dbReference>
<dbReference type="InterPro" id="IPR036388">
    <property type="entry name" value="WH-like_DNA-bd_sf"/>
</dbReference>
<dbReference type="Pfam" id="PF03551">
    <property type="entry name" value="PadR"/>
    <property type="match status" value="1"/>
</dbReference>
<dbReference type="eggNOG" id="arCOG00006">
    <property type="taxonomic scope" value="Archaea"/>
</dbReference>